<keyword evidence="1" id="KW-0472">Membrane</keyword>
<dbReference type="EMBL" id="JAMPJT010000004">
    <property type="protein sequence ID" value="MCV9878716.1"/>
    <property type="molecule type" value="Genomic_DNA"/>
</dbReference>
<evidence type="ECO:0000259" key="2">
    <source>
        <dbReference type="Pfam" id="PF13400"/>
    </source>
</evidence>
<feature type="transmembrane region" description="Helical" evidence="1">
    <location>
        <begin position="21"/>
        <end position="41"/>
    </location>
</feature>
<keyword evidence="5" id="KW-1185">Reference proteome</keyword>
<protein>
    <submittedName>
        <fullName evidence="3">Pilus assembly protein</fullName>
    </submittedName>
</protein>
<name>A0AA41Y3G9_9GAMM</name>
<dbReference type="InterPro" id="IPR036465">
    <property type="entry name" value="vWFA_dom_sf"/>
</dbReference>
<accession>A0AA41Y3G9</accession>
<dbReference type="SUPFAM" id="SSF53300">
    <property type="entry name" value="vWA-like"/>
    <property type="match status" value="1"/>
</dbReference>
<keyword evidence="1" id="KW-1133">Transmembrane helix</keyword>
<evidence type="ECO:0000313" key="3">
    <source>
        <dbReference type="EMBL" id="MCV9878716.1"/>
    </source>
</evidence>
<dbReference type="AlphaFoldDB" id="A0AA41Y3G9"/>
<dbReference type="InterPro" id="IPR028087">
    <property type="entry name" value="Tad_N"/>
</dbReference>
<evidence type="ECO:0000313" key="6">
    <source>
        <dbReference type="Proteomes" id="UP001165569"/>
    </source>
</evidence>
<dbReference type="Proteomes" id="UP001165569">
    <property type="component" value="Unassembled WGS sequence"/>
</dbReference>
<keyword evidence="1" id="KW-0812">Transmembrane</keyword>
<evidence type="ECO:0000313" key="5">
    <source>
        <dbReference type="Proteomes" id="UP001165568"/>
    </source>
</evidence>
<organism evidence="3 6">
    <name type="scientific">Brenneria izbisi</name>
    <dbReference type="NCBI Taxonomy" id="2939450"/>
    <lineage>
        <taxon>Bacteria</taxon>
        <taxon>Pseudomonadati</taxon>
        <taxon>Pseudomonadota</taxon>
        <taxon>Gammaproteobacteria</taxon>
        <taxon>Enterobacterales</taxon>
        <taxon>Pectobacteriaceae</taxon>
        <taxon>Brenneria</taxon>
    </lineage>
</organism>
<gene>
    <name evidence="3" type="ORF">NC803_07600</name>
    <name evidence="4" type="ORF">NC856_07435</name>
</gene>
<sequence>MATLRQIGRKLRRDQRGAAALTYLICFPVITLALLSAIDFIRYNMAQSKLQNALDITVLSAGRNLDHFTPNASAEAESAWRQDAISYFYSNMPKNFLGSTIAEDDVSIDYSEESNDQSQATGQLVHMTASGTLPLLITGYLNQTAFRLYAENKAVRRTRSDIEMVLALDHTGSMRGNKIETLKKASADLVDKVLGAADNSGKLDKTFIGIVPFADTVYVGNENDERRYWLNTEAQQYPYIQSGSVWDGCVLEPYDGAFKAEPGLPGRFTPLMTWGTKTFTPEKMAEKLGRKSDEIKLLSVSSERIIDTRQVGDTLVARFAFPSRYIQYGNSNTNCSSSRAMAFLNNEAARLKEKITDLSIDGRTIIPLGLLWSWRMLDPNWRGNSGWGDDLKPRDETPGLIKVIVLLTDGNNGLDPLDPNNTRNHYDDVAIDAEPIAVSYTINYQLTRGNETQSGSYQDTLAGFSNDKHLLDRYFSNSSDFSSLRVGSEQEMNNNSTAIVPYGKLYQGRNNRQDWQVGNQTLNKLTADLCENIKRQNIMIYTVVLGDGINDRTKSLMQTCSSGVQGGYYFDATNVNDLPTAFSSIANSLTELRLIE</sequence>
<evidence type="ECO:0000256" key="1">
    <source>
        <dbReference type="SAM" id="Phobius"/>
    </source>
</evidence>
<comment type="caution">
    <text evidence="3">The sequence shown here is derived from an EMBL/GenBank/DDBJ whole genome shotgun (WGS) entry which is preliminary data.</text>
</comment>
<evidence type="ECO:0000313" key="4">
    <source>
        <dbReference type="EMBL" id="MCV9882101.1"/>
    </source>
</evidence>
<dbReference type="Pfam" id="PF13400">
    <property type="entry name" value="Tad"/>
    <property type="match status" value="1"/>
</dbReference>
<dbReference type="EMBL" id="JAMPJU010000004">
    <property type="protein sequence ID" value="MCV9882101.1"/>
    <property type="molecule type" value="Genomic_DNA"/>
</dbReference>
<dbReference type="Gene3D" id="3.40.50.410">
    <property type="entry name" value="von Willebrand factor, type A domain"/>
    <property type="match status" value="1"/>
</dbReference>
<dbReference type="Proteomes" id="UP001165568">
    <property type="component" value="Unassembled WGS sequence"/>
</dbReference>
<dbReference type="RefSeq" id="WP_264089790.1">
    <property type="nucleotide sequence ID" value="NZ_JAMPJT010000004.1"/>
</dbReference>
<reference evidence="3" key="1">
    <citation type="submission" date="2022-04" db="EMBL/GenBank/DDBJ databases">
        <title>Brenneria sp. isolated from walnut trees in Serbia.</title>
        <authorList>
            <person name="Gasic K."/>
            <person name="Zlatkovic N."/>
            <person name="Kuzmanovic N."/>
        </authorList>
    </citation>
    <scope>NUCLEOTIDE SEQUENCE</scope>
    <source>
        <strain evidence="4">KBI 423</strain>
        <strain evidence="3">KBI 447</strain>
    </source>
</reference>
<feature type="domain" description="Putative Flp pilus-assembly TadG-like N-terminal" evidence="2">
    <location>
        <begin position="17"/>
        <end position="63"/>
    </location>
</feature>
<proteinExistence type="predicted"/>